<dbReference type="Pfam" id="PF00005">
    <property type="entry name" value="ABC_tran"/>
    <property type="match status" value="1"/>
</dbReference>
<accession>A0A1J1JLP8</accession>
<dbReference type="InterPro" id="IPR003439">
    <property type="entry name" value="ABC_transporter-like_ATP-bd"/>
</dbReference>
<dbReference type="InterPro" id="IPR027417">
    <property type="entry name" value="P-loop_NTPase"/>
</dbReference>
<dbReference type="EMBL" id="LO018304">
    <property type="protein sequence ID" value="CUM61657.1"/>
    <property type="molecule type" value="Genomic_DNA"/>
</dbReference>
<dbReference type="InterPro" id="IPR003593">
    <property type="entry name" value="AAA+_ATPase"/>
</dbReference>
<dbReference type="PROSITE" id="PS50893">
    <property type="entry name" value="ABC_TRANSPORTER_2"/>
    <property type="match status" value="1"/>
</dbReference>
<keyword evidence="5" id="KW-0067">ATP-binding</keyword>
<protein>
    <submittedName>
        <fullName evidence="8">Putative ABC transporter (ATP binding protein)</fullName>
    </submittedName>
</protein>
<dbReference type="RefSeq" id="WP_227350393.1">
    <property type="nucleotide sequence ID" value="NZ_LR882950.1"/>
</dbReference>
<feature type="domain" description="ABC transporter" evidence="7">
    <location>
        <begin position="3"/>
        <end position="234"/>
    </location>
</feature>
<sequence>MHLEINNLHKQFPTRTGFLVALQNINLHVETGELVCAVGASGSGKSTLLRMIAGLDYPTSGKIIVDGMEVTGPGADRGMVFQRYTLYPWLTVQKNVEFGLKLQGVSHQQRREQTSYYLDVVSLTPFAQCYPKQLSGGMKQRVAIARALATQPKILLMDEPFGALDIQSKETMQQFLRQLWQKTGCTILMITHDVEESVFLSQRIYVLSTRPGQIQDEFIINLPEERNYKIKRQLEFQKYVGDIMDLLRGSKEESVIAGNTGTSPPSPPCTRARGGGNRGENTSPSGF</sequence>
<evidence type="ECO:0000313" key="8">
    <source>
        <dbReference type="EMBL" id="CUM61657.1"/>
    </source>
</evidence>
<dbReference type="InterPro" id="IPR017871">
    <property type="entry name" value="ABC_transporter-like_CS"/>
</dbReference>
<gene>
    <name evidence="8" type="ORF">PLAM_3691</name>
</gene>
<comment type="similarity">
    <text evidence="2">Belongs to the ABC transporter superfamily. Nitrate/nitrite/cyanate uptake transporter (NitT) (TC 3.A.1.16) family.</text>
</comment>
<dbReference type="SMART" id="SM00382">
    <property type="entry name" value="AAA"/>
    <property type="match status" value="1"/>
</dbReference>
<evidence type="ECO:0000256" key="5">
    <source>
        <dbReference type="ARBA" id="ARBA00022840"/>
    </source>
</evidence>
<dbReference type="Gene3D" id="3.40.50.300">
    <property type="entry name" value="P-loop containing nucleotide triphosphate hydrolases"/>
    <property type="match status" value="1"/>
</dbReference>
<evidence type="ECO:0000256" key="2">
    <source>
        <dbReference type="ARBA" id="ARBA00009440"/>
    </source>
</evidence>
<feature type="region of interest" description="Disordered" evidence="6">
    <location>
        <begin position="254"/>
        <end position="287"/>
    </location>
</feature>
<dbReference type="GO" id="GO:0005524">
    <property type="term" value="F:ATP binding"/>
    <property type="evidence" value="ECO:0007669"/>
    <property type="project" value="UniProtKB-KW"/>
</dbReference>
<organism evidence="8">
    <name type="scientific">Planktothrix agardhii</name>
    <name type="common">Oscillatoria agardhii</name>
    <dbReference type="NCBI Taxonomy" id="1160"/>
    <lineage>
        <taxon>Bacteria</taxon>
        <taxon>Bacillati</taxon>
        <taxon>Cyanobacteriota</taxon>
        <taxon>Cyanophyceae</taxon>
        <taxon>Oscillatoriophycideae</taxon>
        <taxon>Oscillatoriales</taxon>
        <taxon>Microcoleaceae</taxon>
        <taxon>Planktothrix</taxon>
    </lineage>
</organism>
<reference evidence="8" key="1">
    <citation type="submission" date="2015-09" db="EMBL/GenBank/DDBJ databases">
        <authorList>
            <person name="Jackson K.R."/>
            <person name="Lunt B.L."/>
            <person name="Fisher J.N.B."/>
            <person name="Gardner A.V."/>
            <person name="Bailey M.E."/>
            <person name="Deus L.M."/>
            <person name="Earl A.S."/>
            <person name="Gibby P.D."/>
            <person name="Hartmann K.A."/>
            <person name="Liu J.E."/>
            <person name="Manci A.M."/>
            <person name="Nielsen D.A."/>
            <person name="Solomon M.B."/>
            <person name="Breakwell D.P."/>
            <person name="Burnett S.H."/>
            <person name="Grose J.H."/>
        </authorList>
    </citation>
    <scope>NUCLEOTIDE SEQUENCE</scope>
    <source>
        <strain evidence="8">7805</strain>
    </source>
</reference>
<evidence type="ECO:0000256" key="3">
    <source>
        <dbReference type="ARBA" id="ARBA00022448"/>
    </source>
</evidence>
<evidence type="ECO:0000259" key="7">
    <source>
        <dbReference type="PROSITE" id="PS50893"/>
    </source>
</evidence>
<dbReference type="PANTHER" id="PTHR42788:SF13">
    <property type="entry name" value="ALIPHATIC SULFONATES IMPORT ATP-BINDING PROTEIN SSUB"/>
    <property type="match status" value="1"/>
</dbReference>
<dbReference type="AlphaFoldDB" id="A0A1J1JLP8"/>
<proteinExistence type="inferred from homology"/>
<name>A0A1J1JLP8_PLAAG</name>
<evidence type="ECO:0000256" key="6">
    <source>
        <dbReference type="SAM" id="MobiDB-lite"/>
    </source>
</evidence>
<dbReference type="SUPFAM" id="SSF52540">
    <property type="entry name" value="P-loop containing nucleoside triphosphate hydrolases"/>
    <property type="match status" value="1"/>
</dbReference>
<dbReference type="PROSITE" id="PS00211">
    <property type="entry name" value="ABC_TRANSPORTER_1"/>
    <property type="match status" value="1"/>
</dbReference>
<keyword evidence="3" id="KW-0813">Transport</keyword>
<evidence type="ECO:0000256" key="4">
    <source>
        <dbReference type="ARBA" id="ARBA00022741"/>
    </source>
</evidence>
<dbReference type="PANTHER" id="PTHR42788">
    <property type="entry name" value="TAURINE IMPORT ATP-BINDING PROTEIN-RELATED"/>
    <property type="match status" value="1"/>
</dbReference>
<dbReference type="GO" id="GO:0005886">
    <property type="term" value="C:plasma membrane"/>
    <property type="evidence" value="ECO:0007669"/>
    <property type="project" value="UniProtKB-SubCell"/>
</dbReference>
<keyword evidence="4" id="KW-0547">Nucleotide-binding</keyword>
<evidence type="ECO:0000256" key="1">
    <source>
        <dbReference type="ARBA" id="ARBA00004417"/>
    </source>
</evidence>
<dbReference type="GO" id="GO:0016887">
    <property type="term" value="F:ATP hydrolysis activity"/>
    <property type="evidence" value="ECO:0007669"/>
    <property type="project" value="InterPro"/>
</dbReference>
<dbReference type="InterPro" id="IPR050166">
    <property type="entry name" value="ABC_transporter_ATP-bind"/>
</dbReference>
<comment type="subcellular location">
    <subcellularLocation>
        <location evidence="1">Cell inner membrane</location>
        <topology evidence="1">Peripheral membrane protein</topology>
    </subcellularLocation>
</comment>
<dbReference type="CDD" id="cd03293">
    <property type="entry name" value="ABC_NrtD_SsuB_transporters"/>
    <property type="match status" value="1"/>
</dbReference>